<dbReference type="EMBL" id="PDNB01000209">
    <property type="protein sequence ID" value="PGG99248.1"/>
    <property type="molecule type" value="Genomic_DNA"/>
</dbReference>
<comment type="caution">
    <text evidence="2">The sequence shown here is derived from an EMBL/GenBank/DDBJ whole genome shotgun (WGS) entry which is preliminary data.</text>
</comment>
<organism evidence="2 3">
    <name type="scientific">Helicocarpus griseus UAMH5409</name>
    <dbReference type="NCBI Taxonomy" id="1447875"/>
    <lineage>
        <taxon>Eukaryota</taxon>
        <taxon>Fungi</taxon>
        <taxon>Dikarya</taxon>
        <taxon>Ascomycota</taxon>
        <taxon>Pezizomycotina</taxon>
        <taxon>Eurotiomycetes</taxon>
        <taxon>Eurotiomycetidae</taxon>
        <taxon>Onygenales</taxon>
        <taxon>Ajellomycetaceae</taxon>
        <taxon>Helicocarpus</taxon>
    </lineage>
</organism>
<accession>A0A2B7WRP7</accession>
<dbReference type="Proteomes" id="UP000223968">
    <property type="component" value="Unassembled WGS sequence"/>
</dbReference>
<protein>
    <submittedName>
        <fullName evidence="2">Uncharacterized protein</fullName>
    </submittedName>
</protein>
<feature type="region of interest" description="Disordered" evidence="1">
    <location>
        <begin position="1"/>
        <end position="88"/>
    </location>
</feature>
<evidence type="ECO:0000313" key="3">
    <source>
        <dbReference type="Proteomes" id="UP000223968"/>
    </source>
</evidence>
<keyword evidence="3" id="KW-1185">Reference proteome</keyword>
<proteinExistence type="predicted"/>
<sequence length="110" mass="12546">MARKGGGKQIKETQTYERGIVESKRVVEREKRRRRRGGATTGPSTDDVGMVMGGRRRGGGGGRWSEVEDEDEDEDDEMRTDDRWSEKKQRSHAAYGACVWAPYWYAVYAV</sequence>
<reference evidence="2 3" key="1">
    <citation type="submission" date="2017-10" db="EMBL/GenBank/DDBJ databases">
        <title>Comparative genomics in systemic dimorphic fungi from Ajellomycetaceae.</title>
        <authorList>
            <person name="Munoz J.F."/>
            <person name="Mcewen J.G."/>
            <person name="Clay O.K."/>
            <person name="Cuomo C.A."/>
        </authorList>
    </citation>
    <scope>NUCLEOTIDE SEQUENCE [LARGE SCALE GENOMIC DNA]</scope>
    <source>
        <strain evidence="2 3">UAMH5409</strain>
    </source>
</reference>
<dbReference type="AlphaFoldDB" id="A0A2B7WRP7"/>
<feature type="compositionally biased region" description="Acidic residues" evidence="1">
    <location>
        <begin position="67"/>
        <end position="79"/>
    </location>
</feature>
<evidence type="ECO:0000256" key="1">
    <source>
        <dbReference type="SAM" id="MobiDB-lite"/>
    </source>
</evidence>
<feature type="compositionally biased region" description="Basic and acidic residues" evidence="1">
    <location>
        <begin position="9"/>
        <end position="30"/>
    </location>
</feature>
<evidence type="ECO:0000313" key="2">
    <source>
        <dbReference type="EMBL" id="PGG99248.1"/>
    </source>
</evidence>
<name>A0A2B7WRP7_9EURO</name>
<gene>
    <name evidence="2" type="ORF">AJ79_08611</name>
</gene>